<dbReference type="Proteomes" id="UP000215155">
    <property type="component" value="Unassembled WGS sequence"/>
</dbReference>
<evidence type="ECO:0000313" key="2">
    <source>
        <dbReference type="EMBL" id="OXL42757.1"/>
    </source>
</evidence>
<evidence type="ECO:0008006" key="4">
    <source>
        <dbReference type="Google" id="ProtNLM"/>
    </source>
</evidence>
<protein>
    <recommendedName>
        <fullName evidence="4">DUF5036 domain-containing protein</fullName>
    </recommendedName>
</protein>
<dbReference type="InterPro" id="IPR032217">
    <property type="entry name" value="DUF5036"/>
</dbReference>
<reference evidence="2 3" key="1">
    <citation type="submission" date="2017-07" db="EMBL/GenBank/DDBJ databases">
        <title>Draft genome sequence of Prevotella copri isolated from the gut of healthy adult Indian.</title>
        <authorList>
            <person name="Das B."/>
            <person name="Bag S."/>
            <person name="Ghosh T.S."/>
        </authorList>
    </citation>
    <scope>NUCLEOTIDE SEQUENCE [LARGE SCALE GENOMIC DNA]</scope>
    <source>
        <strain evidence="2 3">Indica</strain>
    </source>
</reference>
<dbReference type="AlphaFoldDB" id="A0AA91TH90"/>
<evidence type="ECO:0000256" key="1">
    <source>
        <dbReference type="SAM" id="SignalP"/>
    </source>
</evidence>
<sequence>MKNKIVLLALSLWIILFATSCSKDDPSQVSFTSLNMLDENHGKTLFGETGVYINGSMNFRSDSWQIVDLGTSVNFQSWQIPNLDNLSNETSVLLNHRYVSCKSENVLTFPSHKNAYEIGCKYYQFVVSSFLEKETSKVGAVVEYTSSLSDEKELPQKDTNIGDLFGLDDQLSFDALGAEEYCFFGKSEDFSISLSKGHLKVALRKSPNELYGPYGKYIIYLRKGNVYTKVTFNVNL</sequence>
<dbReference type="RefSeq" id="WP_089545170.1">
    <property type="nucleotide sequence ID" value="NZ_NMPZ01000033.1"/>
</dbReference>
<keyword evidence="1" id="KW-0732">Signal</keyword>
<evidence type="ECO:0000313" key="3">
    <source>
        <dbReference type="Proteomes" id="UP000215155"/>
    </source>
</evidence>
<feature type="chain" id="PRO_5041739746" description="DUF5036 domain-containing protein" evidence="1">
    <location>
        <begin position="23"/>
        <end position="236"/>
    </location>
</feature>
<accession>A0AA91TH90</accession>
<dbReference type="Pfam" id="PF16439">
    <property type="entry name" value="DUF5036"/>
    <property type="match status" value="1"/>
</dbReference>
<feature type="signal peptide" evidence="1">
    <location>
        <begin position="1"/>
        <end position="22"/>
    </location>
</feature>
<comment type="caution">
    <text evidence="2">The sequence shown here is derived from an EMBL/GenBank/DDBJ whole genome shotgun (WGS) entry which is preliminary data.</text>
</comment>
<dbReference type="EMBL" id="NMPZ01000033">
    <property type="protein sequence ID" value="OXL42757.1"/>
    <property type="molecule type" value="Genomic_DNA"/>
</dbReference>
<name>A0AA91TH90_9BACT</name>
<organism evidence="2 3">
    <name type="scientific">Segatella copri</name>
    <dbReference type="NCBI Taxonomy" id="165179"/>
    <lineage>
        <taxon>Bacteria</taxon>
        <taxon>Pseudomonadati</taxon>
        <taxon>Bacteroidota</taxon>
        <taxon>Bacteroidia</taxon>
        <taxon>Bacteroidales</taxon>
        <taxon>Prevotellaceae</taxon>
        <taxon>Segatella</taxon>
    </lineage>
</organism>
<gene>
    <name evidence="2" type="ORF">CFT61_14845</name>
</gene>
<dbReference type="PROSITE" id="PS51257">
    <property type="entry name" value="PROKAR_LIPOPROTEIN"/>
    <property type="match status" value="1"/>
</dbReference>
<proteinExistence type="predicted"/>